<feature type="region of interest" description="Disordered" evidence="1">
    <location>
        <begin position="1"/>
        <end position="24"/>
    </location>
</feature>
<evidence type="ECO:0000256" key="1">
    <source>
        <dbReference type="SAM" id="MobiDB-lite"/>
    </source>
</evidence>
<dbReference type="AlphaFoldDB" id="A0A0A9BB10"/>
<name>A0A0A9BB10_ARUDO</name>
<reference evidence="2" key="2">
    <citation type="journal article" date="2015" name="Data Brief">
        <title>Shoot transcriptome of the giant reed, Arundo donax.</title>
        <authorList>
            <person name="Barrero R.A."/>
            <person name="Guerrero F.D."/>
            <person name="Moolhuijzen P."/>
            <person name="Goolsby J.A."/>
            <person name="Tidwell J."/>
            <person name="Bellgard S.E."/>
            <person name="Bellgard M.I."/>
        </authorList>
    </citation>
    <scope>NUCLEOTIDE SEQUENCE</scope>
    <source>
        <tissue evidence="2">Shoot tissue taken approximately 20 cm above the soil surface</tissue>
    </source>
</reference>
<reference evidence="2" key="1">
    <citation type="submission" date="2014-09" db="EMBL/GenBank/DDBJ databases">
        <authorList>
            <person name="Magalhaes I.L.F."/>
            <person name="Oliveira U."/>
            <person name="Santos F.R."/>
            <person name="Vidigal T.H.D.A."/>
            <person name="Brescovit A.D."/>
            <person name="Santos A.J."/>
        </authorList>
    </citation>
    <scope>NUCLEOTIDE SEQUENCE</scope>
    <source>
        <tissue evidence="2">Shoot tissue taken approximately 20 cm above the soil surface</tissue>
    </source>
</reference>
<evidence type="ECO:0000313" key="2">
    <source>
        <dbReference type="EMBL" id="JAD61109.1"/>
    </source>
</evidence>
<sequence length="24" mass="2594">MEATNGKGRTKLWTPSAAAFRSGR</sequence>
<organism evidence="2">
    <name type="scientific">Arundo donax</name>
    <name type="common">Giant reed</name>
    <name type="synonym">Donax arundinaceus</name>
    <dbReference type="NCBI Taxonomy" id="35708"/>
    <lineage>
        <taxon>Eukaryota</taxon>
        <taxon>Viridiplantae</taxon>
        <taxon>Streptophyta</taxon>
        <taxon>Embryophyta</taxon>
        <taxon>Tracheophyta</taxon>
        <taxon>Spermatophyta</taxon>
        <taxon>Magnoliopsida</taxon>
        <taxon>Liliopsida</taxon>
        <taxon>Poales</taxon>
        <taxon>Poaceae</taxon>
        <taxon>PACMAD clade</taxon>
        <taxon>Arundinoideae</taxon>
        <taxon>Arundineae</taxon>
        <taxon>Arundo</taxon>
    </lineage>
</organism>
<proteinExistence type="predicted"/>
<dbReference type="EMBL" id="GBRH01236786">
    <property type="protein sequence ID" value="JAD61109.1"/>
    <property type="molecule type" value="Transcribed_RNA"/>
</dbReference>
<accession>A0A0A9BB10</accession>
<protein>
    <submittedName>
        <fullName evidence="2">Uncharacterized protein</fullName>
    </submittedName>
</protein>